<feature type="region of interest" description="Disordered" evidence="1">
    <location>
        <begin position="78"/>
        <end position="98"/>
    </location>
</feature>
<dbReference type="HOGENOM" id="CLU_188938_0_0_4"/>
<gene>
    <name evidence="3" type="ORF">BUPH_08225</name>
</gene>
<feature type="signal peptide" evidence="2">
    <location>
        <begin position="1"/>
        <end position="31"/>
    </location>
</feature>
<feature type="chain" id="PRO_5003830875" evidence="2">
    <location>
        <begin position="32"/>
        <end position="98"/>
    </location>
</feature>
<keyword evidence="3" id="KW-0614">Plasmid</keyword>
<dbReference type="KEGG" id="bpx:BUPH_08225"/>
<evidence type="ECO:0000256" key="2">
    <source>
        <dbReference type="SAM" id="SignalP"/>
    </source>
</evidence>
<proteinExistence type="predicted"/>
<evidence type="ECO:0000313" key="3">
    <source>
        <dbReference type="EMBL" id="AFT89997.1"/>
    </source>
</evidence>
<dbReference type="AlphaFoldDB" id="K0DZD1"/>
<protein>
    <submittedName>
        <fullName evidence="3">Uncharacterized protein</fullName>
    </submittedName>
</protein>
<dbReference type="eggNOG" id="ENOG502ZFT8">
    <property type="taxonomic scope" value="Bacteria"/>
</dbReference>
<evidence type="ECO:0000256" key="1">
    <source>
        <dbReference type="SAM" id="MobiDB-lite"/>
    </source>
</evidence>
<keyword evidence="2" id="KW-0732">Signal</keyword>
<geneLocation type="plasmid" evidence="3 4">
    <name>pSYMBR3459</name>
</geneLocation>
<organism evidence="3 4">
    <name type="scientific">Paraburkholderia phenoliruptrix BR3459a</name>
    <dbReference type="NCBI Taxonomy" id="1229205"/>
    <lineage>
        <taxon>Bacteria</taxon>
        <taxon>Pseudomonadati</taxon>
        <taxon>Pseudomonadota</taxon>
        <taxon>Betaproteobacteria</taxon>
        <taxon>Burkholderiales</taxon>
        <taxon>Burkholderiaceae</taxon>
        <taxon>Paraburkholderia</taxon>
    </lineage>
</organism>
<reference evidence="3 4" key="1">
    <citation type="journal article" date="2012" name="J. Bacteriol.">
        <title>Complete Genome Sequence of Burkholderia phenoliruptrix BR3459a (CLA1), a Heat-Tolerant, Nitrogen-Fixing Symbiont of Mimosa flocculosa.</title>
        <authorList>
            <person name="de Oliveira Cunha C."/>
            <person name="Goda Zuleta L.F."/>
            <person name="Paula de Almeida L.G."/>
            <person name="Prioli Ciapina L."/>
            <person name="Lustrino Borges W."/>
            <person name="Pitard R.M."/>
            <person name="Baldani J.I."/>
            <person name="Straliotto R."/>
            <person name="de Faria S.M."/>
            <person name="Hungria M."/>
            <person name="Sousa Cavada B."/>
            <person name="Mercante F.M."/>
            <person name="Ribeiro de Vasconcelos A.T."/>
        </authorList>
    </citation>
    <scope>NUCLEOTIDE SEQUENCE [LARGE SCALE GENOMIC DNA]</scope>
    <source>
        <strain evidence="3 4">BR3459a</strain>
        <plasmid evidence="3 4">pSYMBR3459</plasmid>
    </source>
</reference>
<dbReference type="EMBL" id="CP003865">
    <property type="protein sequence ID" value="AFT89997.1"/>
    <property type="molecule type" value="Genomic_DNA"/>
</dbReference>
<dbReference type="Proteomes" id="UP000010105">
    <property type="component" value="Plasmid pSYMBR3459"/>
</dbReference>
<name>K0DZD1_9BURK</name>
<accession>K0DZD1</accession>
<sequence length="98" mass="10344">MQAQHREFAMKHTTAVLMAATLGVASLGVGAQNNSGAGTSAGAEHPDEIVRMHQQVAAANREYDREVAAAKKVYDHKKAEAKKKRDAAVSVAHHGAGQ</sequence>
<evidence type="ECO:0000313" key="4">
    <source>
        <dbReference type="Proteomes" id="UP000010105"/>
    </source>
</evidence>
<dbReference type="PATRIC" id="fig|1229205.11.peg.6667"/>